<dbReference type="EMBL" id="FTNU01000005">
    <property type="protein sequence ID" value="SIR87337.1"/>
    <property type="molecule type" value="Genomic_DNA"/>
</dbReference>
<dbReference type="GO" id="GO:0006308">
    <property type="term" value="P:DNA catabolic process"/>
    <property type="evidence" value="ECO:0007669"/>
    <property type="project" value="InterPro"/>
</dbReference>
<evidence type="ECO:0000313" key="1">
    <source>
        <dbReference type="EMBL" id="SIR87337.1"/>
    </source>
</evidence>
<dbReference type="RefSeq" id="WP_076555006.1">
    <property type="nucleotide sequence ID" value="NZ_FTNU01000005.1"/>
</dbReference>
<dbReference type="STRING" id="34061.B0189_03805"/>
<name>A0A1N7EGY3_9GAMM</name>
<dbReference type="InterPro" id="IPR037004">
    <property type="entry name" value="Exonuc_VII_ssu_sf"/>
</dbReference>
<evidence type="ECO:0000313" key="2">
    <source>
        <dbReference type="Proteomes" id="UP000187495"/>
    </source>
</evidence>
<keyword evidence="2" id="KW-1185">Reference proteome</keyword>
<accession>A0A1N7EGY3</accession>
<dbReference type="GO" id="GO:0008855">
    <property type="term" value="F:exodeoxyribonuclease VII activity"/>
    <property type="evidence" value="ECO:0007669"/>
    <property type="project" value="InterPro"/>
</dbReference>
<proteinExistence type="predicted"/>
<dbReference type="GO" id="GO:0009318">
    <property type="term" value="C:exodeoxyribonuclease VII complex"/>
    <property type="evidence" value="ECO:0007669"/>
    <property type="project" value="InterPro"/>
</dbReference>
<dbReference type="AlphaFoldDB" id="A0A1N7EGY3"/>
<sequence>MSQTTHDKLGVDNFKDAYQILKNNADKLEQSDQIDIDNLVSIVEESLAAYRVCQSRIEAVEAALQSAFANAGAELLIDGDDEA</sequence>
<dbReference type="NCBIfam" id="NF045605">
    <property type="entry name" value="xseB_Acin_var"/>
    <property type="match status" value="1"/>
</dbReference>
<protein>
    <submittedName>
        <fullName evidence="1">Exodeoxyribonuclease VII small subunit</fullName>
    </submittedName>
</protein>
<reference evidence="2" key="1">
    <citation type="submission" date="2017-01" db="EMBL/GenBank/DDBJ databases">
        <authorList>
            <person name="Varghese N."/>
            <person name="Submissions S."/>
        </authorList>
    </citation>
    <scope>NUCLEOTIDE SEQUENCE [LARGE SCALE GENOMIC DNA]</scope>
    <source>
        <strain evidence="2">DSM 21768</strain>
    </source>
</reference>
<organism evidence="1 2">
    <name type="scientific">Moraxella cuniculi DSM 21768</name>
    <dbReference type="NCBI Taxonomy" id="1122245"/>
    <lineage>
        <taxon>Bacteria</taxon>
        <taxon>Pseudomonadati</taxon>
        <taxon>Pseudomonadota</taxon>
        <taxon>Gammaproteobacteria</taxon>
        <taxon>Moraxellales</taxon>
        <taxon>Moraxellaceae</taxon>
        <taxon>Moraxella</taxon>
    </lineage>
</organism>
<gene>
    <name evidence="1" type="ORF">SAMN02745664_10517</name>
</gene>
<dbReference type="Proteomes" id="UP000187495">
    <property type="component" value="Unassembled WGS sequence"/>
</dbReference>
<dbReference type="SUPFAM" id="SSF116842">
    <property type="entry name" value="XseB-like"/>
    <property type="match status" value="1"/>
</dbReference>